<name>A0A0C3ACX6_9AGAM</name>
<dbReference type="AlphaFoldDB" id="A0A0C3ACX6"/>
<dbReference type="EMBL" id="KN822040">
    <property type="protein sequence ID" value="KIM62792.1"/>
    <property type="molecule type" value="Genomic_DNA"/>
</dbReference>
<evidence type="ECO:0000313" key="2">
    <source>
        <dbReference type="Proteomes" id="UP000053989"/>
    </source>
</evidence>
<gene>
    <name evidence="1" type="ORF">SCLCIDRAFT_51550</name>
</gene>
<keyword evidence="2" id="KW-1185">Reference proteome</keyword>
<proteinExistence type="predicted"/>
<evidence type="ECO:0000313" key="1">
    <source>
        <dbReference type="EMBL" id="KIM62792.1"/>
    </source>
</evidence>
<accession>A0A0C3ACX6</accession>
<feature type="non-terminal residue" evidence="1">
    <location>
        <position position="1"/>
    </location>
</feature>
<reference evidence="1 2" key="1">
    <citation type="submission" date="2014-04" db="EMBL/GenBank/DDBJ databases">
        <authorList>
            <consortium name="DOE Joint Genome Institute"/>
            <person name="Kuo A."/>
            <person name="Kohler A."/>
            <person name="Nagy L.G."/>
            <person name="Floudas D."/>
            <person name="Copeland A."/>
            <person name="Barry K.W."/>
            <person name="Cichocki N."/>
            <person name="Veneault-Fourrey C."/>
            <person name="LaButti K."/>
            <person name="Lindquist E.A."/>
            <person name="Lipzen A."/>
            <person name="Lundell T."/>
            <person name="Morin E."/>
            <person name="Murat C."/>
            <person name="Sun H."/>
            <person name="Tunlid A."/>
            <person name="Henrissat B."/>
            <person name="Grigoriev I.V."/>
            <person name="Hibbett D.S."/>
            <person name="Martin F."/>
            <person name="Nordberg H.P."/>
            <person name="Cantor M.N."/>
            <person name="Hua S.X."/>
        </authorList>
    </citation>
    <scope>NUCLEOTIDE SEQUENCE [LARGE SCALE GENOMIC DNA]</scope>
    <source>
        <strain evidence="1 2">Foug A</strain>
    </source>
</reference>
<evidence type="ECO:0008006" key="3">
    <source>
        <dbReference type="Google" id="ProtNLM"/>
    </source>
</evidence>
<organism evidence="1 2">
    <name type="scientific">Scleroderma citrinum Foug A</name>
    <dbReference type="NCBI Taxonomy" id="1036808"/>
    <lineage>
        <taxon>Eukaryota</taxon>
        <taxon>Fungi</taxon>
        <taxon>Dikarya</taxon>
        <taxon>Basidiomycota</taxon>
        <taxon>Agaricomycotina</taxon>
        <taxon>Agaricomycetes</taxon>
        <taxon>Agaricomycetidae</taxon>
        <taxon>Boletales</taxon>
        <taxon>Sclerodermatineae</taxon>
        <taxon>Sclerodermataceae</taxon>
        <taxon>Scleroderma</taxon>
    </lineage>
</organism>
<feature type="non-terminal residue" evidence="1">
    <location>
        <position position="111"/>
    </location>
</feature>
<dbReference type="OrthoDB" id="3012036at2759"/>
<dbReference type="InParanoid" id="A0A0C3ACX6"/>
<reference evidence="2" key="2">
    <citation type="submission" date="2015-01" db="EMBL/GenBank/DDBJ databases">
        <title>Evolutionary Origins and Diversification of the Mycorrhizal Mutualists.</title>
        <authorList>
            <consortium name="DOE Joint Genome Institute"/>
            <consortium name="Mycorrhizal Genomics Consortium"/>
            <person name="Kohler A."/>
            <person name="Kuo A."/>
            <person name="Nagy L.G."/>
            <person name="Floudas D."/>
            <person name="Copeland A."/>
            <person name="Barry K.W."/>
            <person name="Cichocki N."/>
            <person name="Veneault-Fourrey C."/>
            <person name="LaButti K."/>
            <person name="Lindquist E.A."/>
            <person name="Lipzen A."/>
            <person name="Lundell T."/>
            <person name="Morin E."/>
            <person name="Murat C."/>
            <person name="Riley R."/>
            <person name="Ohm R."/>
            <person name="Sun H."/>
            <person name="Tunlid A."/>
            <person name="Henrissat B."/>
            <person name="Grigoriev I.V."/>
            <person name="Hibbett D.S."/>
            <person name="Martin F."/>
        </authorList>
    </citation>
    <scope>NUCLEOTIDE SEQUENCE [LARGE SCALE GENOMIC DNA]</scope>
    <source>
        <strain evidence="2">Foug A</strain>
    </source>
</reference>
<sequence>SDDLKSCIPVLYSEGYSVKDICHLLGIKKTLTYNVLNRYHRYGTISNPNTYSYLVRGACSLCPADFSFISAVVKHHPSIYLDELKEQLSLQCNVHISLATISRALKKLSIT</sequence>
<dbReference type="Proteomes" id="UP000053989">
    <property type="component" value="Unassembled WGS sequence"/>
</dbReference>
<dbReference type="InterPro" id="IPR009057">
    <property type="entry name" value="Homeodomain-like_sf"/>
</dbReference>
<protein>
    <recommendedName>
        <fullName evidence="3">Paired domain-containing protein</fullName>
    </recommendedName>
</protein>
<dbReference type="HOGENOM" id="CLU_056788_8_2_1"/>
<dbReference type="SUPFAM" id="SSF46689">
    <property type="entry name" value="Homeodomain-like"/>
    <property type="match status" value="1"/>
</dbReference>